<dbReference type="InterPro" id="IPR017907">
    <property type="entry name" value="Znf_RING_CS"/>
</dbReference>
<dbReference type="GO" id="GO:0008270">
    <property type="term" value="F:zinc ion binding"/>
    <property type="evidence" value="ECO:0007669"/>
    <property type="project" value="UniProtKB-KW"/>
</dbReference>
<dbReference type="SMART" id="SM00449">
    <property type="entry name" value="SPRY"/>
    <property type="match status" value="1"/>
</dbReference>
<accession>A0AAE0RC86</accession>
<gene>
    <name evidence="8" type="ORF">QTP70_033335</name>
</gene>
<dbReference type="PROSITE" id="PS50089">
    <property type="entry name" value="ZF_RING_2"/>
    <property type="match status" value="1"/>
</dbReference>
<feature type="domain" description="RING-type" evidence="5">
    <location>
        <begin position="14"/>
        <end position="54"/>
    </location>
</feature>
<keyword evidence="3" id="KW-0862">Zinc</keyword>
<dbReference type="PRINTS" id="PR01407">
    <property type="entry name" value="BUTYPHLNCDUF"/>
</dbReference>
<sequence>MASCPAVFEDYLQCPVCRDVFRDPVLLMCSHSFCRLCLEQFWQHTESPTCPLCRTNSSVNHPPCNLALKNLCEAFIQESNLTASAGAEILCMLHNKKLTHYCLEDKQPVCVECSEIHNKHCFKLLDEVAVDLKLDLKRKLVKLKERLKLFKNVKQTCVHTEQYIKCQAHYTEALIRKEFEKLHQFIWDEEVARVSALREEEKQRVHTVVTKITQMNRDILALSEKVTAIEEEIDGNNISFLQNHKETVKRYVFYPLSLFLSDCPWDSEPKPIAALTIECSYRSEWEMKDPEISCASLIDVAKHLGNLKFRVWEKMLSIIKYTPVILDPNTAHPCLHLTDNLTTMELRNSSTQLPSSTLRFSDYSSVLGSEGFDSGKHCWDIEVGNSSAWAVGVISESAYKNKEILSKQGLWHIGYYKGKYGQGMSDEILTPIKLKEKLQQIRVLLNWDEGCVSFYDPINDTHVHTFVYKFTERMYPYFCNACPKEALRIVPVELTIAEG</sequence>
<keyword evidence="9" id="KW-1185">Reference proteome</keyword>
<dbReference type="InterPro" id="IPR001841">
    <property type="entry name" value="Znf_RING"/>
</dbReference>
<name>A0AAE0RC86_9TELE</name>
<dbReference type="InterPro" id="IPR000315">
    <property type="entry name" value="Znf_B-box"/>
</dbReference>
<dbReference type="SUPFAM" id="SSF49899">
    <property type="entry name" value="Concanavalin A-like lectins/glucanases"/>
    <property type="match status" value="1"/>
</dbReference>
<reference evidence="8" key="1">
    <citation type="submission" date="2023-06" db="EMBL/GenBank/DDBJ databases">
        <title>Male Hemibagrus guttatus genome.</title>
        <authorList>
            <person name="Bian C."/>
        </authorList>
    </citation>
    <scope>NUCLEOTIDE SEQUENCE</scope>
    <source>
        <strain evidence="8">Male_cb2023</strain>
        <tissue evidence="8">Muscle</tissue>
    </source>
</reference>
<dbReference type="InterPro" id="IPR013320">
    <property type="entry name" value="ConA-like_dom_sf"/>
</dbReference>
<feature type="domain" description="B30.2/SPRY" evidence="7">
    <location>
        <begin position="304"/>
        <end position="496"/>
    </location>
</feature>
<dbReference type="Pfam" id="PF13445">
    <property type="entry name" value="zf-RING_UBOX"/>
    <property type="match status" value="1"/>
</dbReference>
<dbReference type="SMART" id="SM00589">
    <property type="entry name" value="PRY"/>
    <property type="match status" value="1"/>
</dbReference>
<feature type="domain" description="B box-type" evidence="6">
    <location>
        <begin position="86"/>
        <end position="125"/>
    </location>
</feature>
<dbReference type="PROSITE" id="PS50119">
    <property type="entry name" value="ZF_BBOX"/>
    <property type="match status" value="1"/>
</dbReference>
<dbReference type="InterPro" id="IPR001870">
    <property type="entry name" value="B30.2/SPRY"/>
</dbReference>
<dbReference type="AlphaFoldDB" id="A0AAE0RC86"/>
<protein>
    <recommendedName>
        <fullName evidence="10">Tripartite motif-containing protein 35-like</fullName>
    </recommendedName>
</protein>
<evidence type="ECO:0000259" key="6">
    <source>
        <dbReference type="PROSITE" id="PS50119"/>
    </source>
</evidence>
<evidence type="ECO:0000259" key="5">
    <source>
        <dbReference type="PROSITE" id="PS50089"/>
    </source>
</evidence>
<dbReference type="Pfam" id="PF13765">
    <property type="entry name" value="PRY"/>
    <property type="match status" value="1"/>
</dbReference>
<dbReference type="Gene3D" id="3.30.40.10">
    <property type="entry name" value="Zinc/RING finger domain, C3HC4 (zinc finger)"/>
    <property type="match status" value="1"/>
</dbReference>
<keyword evidence="2 4" id="KW-0863">Zinc-finger</keyword>
<dbReference type="Gene3D" id="3.30.160.60">
    <property type="entry name" value="Classic Zinc Finger"/>
    <property type="match status" value="1"/>
</dbReference>
<dbReference type="InterPro" id="IPR003877">
    <property type="entry name" value="SPRY_dom"/>
</dbReference>
<dbReference type="SUPFAM" id="SSF57845">
    <property type="entry name" value="B-box zinc-binding domain"/>
    <property type="match status" value="1"/>
</dbReference>
<evidence type="ECO:0000313" key="9">
    <source>
        <dbReference type="Proteomes" id="UP001274896"/>
    </source>
</evidence>
<dbReference type="InterPro" id="IPR003879">
    <property type="entry name" value="Butyrophylin_SPRY"/>
</dbReference>
<dbReference type="InterPro" id="IPR027370">
    <property type="entry name" value="Znf-RING_euk"/>
</dbReference>
<dbReference type="SUPFAM" id="SSF57850">
    <property type="entry name" value="RING/U-box"/>
    <property type="match status" value="1"/>
</dbReference>
<evidence type="ECO:0008006" key="10">
    <source>
        <dbReference type="Google" id="ProtNLM"/>
    </source>
</evidence>
<evidence type="ECO:0000256" key="1">
    <source>
        <dbReference type="ARBA" id="ARBA00022723"/>
    </source>
</evidence>
<proteinExistence type="predicted"/>
<evidence type="ECO:0000256" key="4">
    <source>
        <dbReference type="PROSITE-ProRule" id="PRU00024"/>
    </source>
</evidence>
<dbReference type="CDD" id="cd12893">
    <property type="entry name" value="SPRY_PRY_TRIM35"/>
    <property type="match status" value="1"/>
</dbReference>
<dbReference type="Gene3D" id="2.60.120.920">
    <property type="match status" value="1"/>
</dbReference>
<dbReference type="PROSITE" id="PS00518">
    <property type="entry name" value="ZF_RING_1"/>
    <property type="match status" value="1"/>
</dbReference>
<dbReference type="InterPro" id="IPR013083">
    <property type="entry name" value="Znf_RING/FYVE/PHD"/>
</dbReference>
<dbReference type="SMART" id="SM00184">
    <property type="entry name" value="RING"/>
    <property type="match status" value="1"/>
</dbReference>
<dbReference type="InterPro" id="IPR050143">
    <property type="entry name" value="TRIM/RBCC"/>
</dbReference>
<dbReference type="Pfam" id="PF00622">
    <property type="entry name" value="SPRY"/>
    <property type="match status" value="1"/>
</dbReference>
<comment type="caution">
    <text evidence="8">The sequence shown here is derived from an EMBL/GenBank/DDBJ whole genome shotgun (WGS) entry which is preliminary data.</text>
</comment>
<evidence type="ECO:0000256" key="3">
    <source>
        <dbReference type="ARBA" id="ARBA00022833"/>
    </source>
</evidence>
<evidence type="ECO:0000313" key="8">
    <source>
        <dbReference type="EMBL" id="KAK3549130.1"/>
    </source>
</evidence>
<organism evidence="8 9">
    <name type="scientific">Hemibagrus guttatus</name>
    <dbReference type="NCBI Taxonomy" id="175788"/>
    <lineage>
        <taxon>Eukaryota</taxon>
        <taxon>Metazoa</taxon>
        <taxon>Chordata</taxon>
        <taxon>Craniata</taxon>
        <taxon>Vertebrata</taxon>
        <taxon>Euteleostomi</taxon>
        <taxon>Actinopterygii</taxon>
        <taxon>Neopterygii</taxon>
        <taxon>Teleostei</taxon>
        <taxon>Ostariophysi</taxon>
        <taxon>Siluriformes</taxon>
        <taxon>Bagridae</taxon>
        <taxon>Hemibagrus</taxon>
    </lineage>
</organism>
<evidence type="ECO:0000256" key="2">
    <source>
        <dbReference type="ARBA" id="ARBA00022771"/>
    </source>
</evidence>
<dbReference type="EMBL" id="JAUCMX010000004">
    <property type="protein sequence ID" value="KAK3549130.1"/>
    <property type="molecule type" value="Genomic_DNA"/>
</dbReference>
<dbReference type="PROSITE" id="PS50188">
    <property type="entry name" value="B302_SPRY"/>
    <property type="match status" value="1"/>
</dbReference>
<dbReference type="Proteomes" id="UP001274896">
    <property type="component" value="Unassembled WGS sequence"/>
</dbReference>
<dbReference type="Pfam" id="PF00643">
    <property type="entry name" value="zf-B_box"/>
    <property type="match status" value="1"/>
</dbReference>
<keyword evidence="1" id="KW-0479">Metal-binding</keyword>
<dbReference type="InterPro" id="IPR043136">
    <property type="entry name" value="B30.2/SPRY_sf"/>
</dbReference>
<evidence type="ECO:0000259" key="7">
    <source>
        <dbReference type="PROSITE" id="PS50188"/>
    </source>
</evidence>
<dbReference type="InterPro" id="IPR006574">
    <property type="entry name" value="PRY"/>
</dbReference>
<dbReference type="PANTHER" id="PTHR24103">
    <property type="entry name" value="E3 UBIQUITIN-PROTEIN LIGASE TRIM"/>
    <property type="match status" value="1"/>
</dbReference>